<evidence type="ECO:0000256" key="1">
    <source>
        <dbReference type="SAM" id="MobiDB-lite"/>
    </source>
</evidence>
<feature type="signal peptide" evidence="2">
    <location>
        <begin position="1"/>
        <end position="23"/>
    </location>
</feature>
<evidence type="ECO:0000313" key="4">
    <source>
        <dbReference type="Proteomes" id="UP001596514"/>
    </source>
</evidence>
<protein>
    <submittedName>
        <fullName evidence="3">SurA N-terminal domain-containing protein</fullName>
    </submittedName>
</protein>
<keyword evidence="4" id="KW-1185">Reference proteome</keyword>
<keyword evidence="2" id="KW-0732">Signal</keyword>
<dbReference type="Gene3D" id="1.10.4030.10">
    <property type="entry name" value="Porin chaperone SurA, peptide-binding domain"/>
    <property type="match status" value="1"/>
</dbReference>
<dbReference type="InterPro" id="IPR027304">
    <property type="entry name" value="Trigger_fact/SurA_dom_sf"/>
</dbReference>
<dbReference type="SUPFAM" id="SSF109998">
    <property type="entry name" value="Triger factor/SurA peptide-binding domain-like"/>
    <property type="match status" value="1"/>
</dbReference>
<reference evidence="4" key="1">
    <citation type="journal article" date="2019" name="Int. J. Syst. Evol. Microbiol.">
        <title>The Global Catalogue of Microorganisms (GCM) 10K type strain sequencing project: providing services to taxonomists for standard genome sequencing and annotation.</title>
        <authorList>
            <consortium name="The Broad Institute Genomics Platform"/>
            <consortium name="The Broad Institute Genome Sequencing Center for Infectious Disease"/>
            <person name="Wu L."/>
            <person name="Ma J."/>
        </authorList>
    </citation>
    <scope>NUCLEOTIDE SEQUENCE [LARGE SCALE GENOMIC DNA]</scope>
    <source>
        <strain evidence="4">JCM 10083</strain>
    </source>
</reference>
<evidence type="ECO:0000256" key="2">
    <source>
        <dbReference type="SAM" id="SignalP"/>
    </source>
</evidence>
<organism evidence="3 4">
    <name type="scientific">Streptosporangium amethystogenes subsp. fukuiense</name>
    <dbReference type="NCBI Taxonomy" id="698418"/>
    <lineage>
        <taxon>Bacteria</taxon>
        <taxon>Bacillati</taxon>
        <taxon>Actinomycetota</taxon>
        <taxon>Actinomycetes</taxon>
        <taxon>Streptosporangiales</taxon>
        <taxon>Streptosporangiaceae</taxon>
        <taxon>Streptosporangium</taxon>
    </lineage>
</organism>
<feature type="region of interest" description="Disordered" evidence="1">
    <location>
        <begin position="176"/>
        <end position="215"/>
    </location>
</feature>
<proteinExistence type="predicted"/>
<name>A0ABW2TE67_9ACTN</name>
<feature type="compositionally biased region" description="Low complexity" evidence="1">
    <location>
        <begin position="193"/>
        <end position="207"/>
    </location>
</feature>
<comment type="caution">
    <text evidence="3">The sequence shown here is derived from an EMBL/GenBank/DDBJ whole genome shotgun (WGS) entry which is preliminary data.</text>
</comment>
<gene>
    <name evidence="3" type="ORF">ACFQVD_37800</name>
</gene>
<dbReference type="Pfam" id="PF13624">
    <property type="entry name" value="SurA_N_3"/>
    <property type="match status" value="1"/>
</dbReference>
<feature type="compositionally biased region" description="Polar residues" evidence="1">
    <location>
        <begin position="177"/>
        <end position="187"/>
    </location>
</feature>
<dbReference type="RefSeq" id="WP_343977853.1">
    <property type="nucleotide sequence ID" value="NZ_BAAAGK010000156.1"/>
</dbReference>
<dbReference type="PROSITE" id="PS51257">
    <property type="entry name" value="PROKAR_LIPOPROTEIN"/>
    <property type="match status" value="1"/>
</dbReference>
<evidence type="ECO:0000313" key="3">
    <source>
        <dbReference type="EMBL" id="MFC7605871.1"/>
    </source>
</evidence>
<dbReference type="Proteomes" id="UP001596514">
    <property type="component" value="Unassembled WGS sequence"/>
</dbReference>
<dbReference type="EMBL" id="JBHTEE010000001">
    <property type="protein sequence ID" value="MFC7605871.1"/>
    <property type="molecule type" value="Genomic_DNA"/>
</dbReference>
<accession>A0ABW2TE67</accession>
<feature type="chain" id="PRO_5045103607" evidence="2">
    <location>
        <begin position="24"/>
        <end position="215"/>
    </location>
</feature>
<sequence length="215" mass="22884">MKSTRVRVILAVAAAGVALTACSPNQIGAAAVVGGERISSSELNRNVREYEEALAKAGVSASQLQFQDSVSQLVLFQLANAKQYTKVAESKGITVTDGEIDQVIAGQGGQEKFEQQMLQQAVAPSHAREFMRSQVLISKLVTKYGGGTDEAAIQRGQQQAIKDLQAVPITWNPRYGQLNQQRSQEQPSVFVDAGRFGAAGASAAPAAEQPETPQQ</sequence>